<feature type="transmembrane region" description="Helical" evidence="7">
    <location>
        <begin position="720"/>
        <end position="742"/>
    </location>
</feature>
<keyword evidence="4 7" id="KW-1133">Transmembrane helix</keyword>
<feature type="domain" description="MacB-like periplasmic core" evidence="9">
    <location>
        <begin position="467"/>
        <end position="689"/>
    </location>
</feature>
<evidence type="ECO:0000313" key="10">
    <source>
        <dbReference type="EMBL" id="QOY85777.1"/>
    </source>
</evidence>
<feature type="transmembrane region" description="Helical" evidence="7">
    <location>
        <begin position="377"/>
        <end position="399"/>
    </location>
</feature>
<dbReference type="InterPro" id="IPR017800">
    <property type="entry name" value="ADOP"/>
</dbReference>
<gene>
    <name evidence="10" type="ORF">IRI77_23520</name>
</gene>
<evidence type="ECO:0000256" key="5">
    <source>
        <dbReference type="ARBA" id="ARBA00023136"/>
    </source>
</evidence>
<accession>A0A7S7SHD1</accession>
<evidence type="ECO:0000256" key="2">
    <source>
        <dbReference type="ARBA" id="ARBA00022475"/>
    </source>
</evidence>
<evidence type="ECO:0000313" key="11">
    <source>
        <dbReference type="Proteomes" id="UP000593892"/>
    </source>
</evidence>
<evidence type="ECO:0000256" key="3">
    <source>
        <dbReference type="ARBA" id="ARBA00022692"/>
    </source>
</evidence>
<sequence>MNSERLYRALLKLYPARFREEFERELLRSFREERAEGAPAARLWLRTLWDLAATVPARLMEEAAQDLRHSARVHARRPFVALFAMAALALGIGVATGLFGVLDAMLWRKLPYAEPERLVFLHMLPGSMRLTESPAALRGWTGQNAYLKDAAVFASDELNVAGGPRTVRVRVCETSANLFALMGTPMAWGRGFLAEEETRGRNDAAVISHAMWDQEFGGDPRVLGRTIRISGTPFRVVGVAPAGFDYPMGAQVWTPTVFEFERIPKEGVIFWEVLGRLKDGLPLAEAQALYVAEAGRLAPKRMLEDEANRPALRTLQVQLAGPARRPSLVLFGAVLCVLLIACGNVANLLLTRVLDRRRELQIRAALGASRARLFQQLLFESVALALVAGAAGILVARGVARIAASLQPGQAEAGIDWRMLAFAVGLSLLTGLVFGVLPAWHVSRLQTSNEALRAGTARVPAARIRVALTALQVTLTIVLLAGGVSLGRTFLAMMRVDAGYRTAGVATLRVSLAGTSREDGARRTAYYREALERLRSLPGVEAAGAVNLLPLSLQPIGLGQWFLDDGRKLDAAMGVVATEHYFEALSTPVVAGREFRETDTAAAELVAVVNETLARKLRGPQAALGRWIHASSKGKPRRIIGVVKPALHFGPGSEPLPQVFTPLGQADTANLTFVLKTRGKLEPVMAAARAALASVDPQVPVFAVQSMDSYLAERMAKPRLYTGTLVFFGCFAGFLAILGLYATVSYSVSQRTQEMGVRLALGGTPGRLRGLILRQSMPVVLAALVAGTAAALALGRVLAALVYQAKEVTWQDCAAAGLGLVVIAGLAILMAARRVSGLNPAQVLRPE</sequence>
<protein>
    <submittedName>
        <fullName evidence="10">ABC transporter permease</fullName>
    </submittedName>
</protein>
<comment type="subcellular location">
    <subcellularLocation>
        <location evidence="1">Cell membrane</location>
        <topology evidence="1">Multi-pass membrane protein</topology>
    </subcellularLocation>
</comment>
<feature type="domain" description="ABC3 transporter permease C-terminal" evidence="8">
    <location>
        <begin position="727"/>
        <end position="840"/>
    </location>
</feature>
<reference evidence="10 11" key="1">
    <citation type="submission" date="2020-10" db="EMBL/GenBank/DDBJ databases">
        <title>Complete genome sequence of Paludibaculum fermentans P105T, a facultatively anaerobic acidobacterium capable of dissimilatory Fe(III) reduction.</title>
        <authorList>
            <person name="Dedysh S.N."/>
            <person name="Beletsky A.V."/>
            <person name="Kulichevskaya I.S."/>
            <person name="Mardanov A.V."/>
            <person name="Ravin N.V."/>
        </authorList>
    </citation>
    <scope>NUCLEOTIDE SEQUENCE [LARGE SCALE GENOMIC DNA]</scope>
    <source>
        <strain evidence="10 11">P105</strain>
    </source>
</reference>
<keyword evidence="5 7" id="KW-0472">Membrane</keyword>
<dbReference type="AlphaFoldDB" id="A0A7S7SHD1"/>
<evidence type="ECO:0000256" key="7">
    <source>
        <dbReference type="SAM" id="Phobius"/>
    </source>
</evidence>
<evidence type="ECO:0000256" key="4">
    <source>
        <dbReference type="ARBA" id="ARBA00022989"/>
    </source>
</evidence>
<feature type="transmembrane region" description="Helical" evidence="7">
    <location>
        <begin position="420"/>
        <end position="442"/>
    </location>
</feature>
<feature type="transmembrane region" description="Helical" evidence="7">
    <location>
        <begin position="813"/>
        <end position="832"/>
    </location>
</feature>
<name>A0A7S7SHD1_PALFE</name>
<evidence type="ECO:0000256" key="1">
    <source>
        <dbReference type="ARBA" id="ARBA00004651"/>
    </source>
</evidence>
<dbReference type="InterPro" id="IPR025857">
    <property type="entry name" value="MacB_PCD"/>
</dbReference>
<feature type="transmembrane region" description="Helical" evidence="7">
    <location>
        <begin position="328"/>
        <end position="350"/>
    </location>
</feature>
<evidence type="ECO:0000256" key="6">
    <source>
        <dbReference type="ARBA" id="ARBA00038076"/>
    </source>
</evidence>
<proteinExistence type="inferred from homology"/>
<dbReference type="NCBIfam" id="TIGR03434">
    <property type="entry name" value="ADOP"/>
    <property type="match status" value="1"/>
</dbReference>
<dbReference type="GO" id="GO:0022857">
    <property type="term" value="F:transmembrane transporter activity"/>
    <property type="evidence" value="ECO:0007669"/>
    <property type="project" value="TreeGrafter"/>
</dbReference>
<keyword evidence="2" id="KW-1003">Cell membrane</keyword>
<dbReference type="Pfam" id="PF12704">
    <property type="entry name" value="MacB_PCD"/>
    <property type="match status" value="2"/>
</dbReference>
<dbReference type="RefSeq" id="WP_194447446.1">
    <property type="nucleotide sequence ID" value="NZ_CP063849.1"/>
</dbReference>
<feature type="domain" description="ABC3 transporter permease C-terminal" evidence="8">
    <location>
        <begin position="333"/>
        <end position="446"/>
    </location>
</feature>
<organism evidence="10 11">
    <name type="scientific">Paludibaculum fermentans</name>
    <dbReference type="NCBI Taxonomy" id="1473598"/>
    <lineage>
        <taxon>Bacteria</taxon>
        <taxon>Pseudomonadati</taxon>
        <taxon>Acidobacteriota</taxon>
        <taxon>Terriglobia</taxon>
        <taxon>Bryobacterales</taxon>
        <taxon>Bryobacteraceae</taxon>
        <taxon>Paludibaculum</taxon>
    </lineage>
</organism>
<feature type="transmembrane region" description="Helical" evidence="7">
    <location>
        <begin position="79"/>
        <end position="102"/>
    </location>
</feature>
<feature type="domain" description="MacB-like periplasmic core" evidence="9">
    <location>
        <begin position="82"/>
        <end position="288"/>
    </location>
</feature>
<keyword evidence="11" id="KW-1185">Reference proteome</keyword>
<keyword evidence="3 7" id="KW-0812">Transmembrane</keyword>
<dbReference type="InterPro" id="IPR050250">
    <property type="entry name" value="Macrolide_Exporter_MacB"/>
</dbReference>
<feature type="transmembrane region" description="Helical" evidence="7">
    <location>
        <begin position="779"/>
        <end position="801"/>
    </location>
</feature>
<comment type="similarity">
    <text evidence="6">Belongs to the ABC-4 integral membrane protein family.</text>
</comment>
<dbReference type="KEGG" id="pfer:IRI77_23520"/>
<dbReference type="InterPro" id="IPR003838">
    <property type="entry name" value="ABC3_permease_C"/>
</dbReference>
<dbReference type="Pfam" id="PF02687">
    <property type="entry name" value="FtsX"/>
    <property type="match status" value="2"/>
</dbReference>
<dbReference type="PANTHER" id="PTHR30572:SF4">
    <property type="entry name" value="ABC TRANSPORTER PERMEASE YTRF"/>
    <property type="match status" value="1"/>
</dbReference>
<dbReference type="Proteomes" id="UP000593892">
    <property type="component" value="Chromosome"/>
</dbReference>
<evidence type="ECO:0000259" key="9">
    <source>
        <dbReference type="Pfam" id="PF12704"/>
    </source>
</evidence>
<dbReference type="GO" id="GO:0005886">
    <property type="term" value="C:plasma membrane"/>
    <property type="evidence" value="ECO:0007669"/>
    <property type="project" value="UniProtKB-SubCell"/>
</dbReference>
<feature type="transmembrane region" description="Helical" evidence="7">
    <location>
        <begin position="462"/>
        <end position="486"/>
    </location>
</feature>
<dbReference type="PANTHER" id="PTHR30572">
    <property type="entry name" value="MEMBRANE COMPONENT OF TRANSPORTER-RELATED"/>
    <property type="match status" value="1"/>
</dbReference>
<evidence type="ECO:0000259" key="8">
    <source>
        <dbReference type="Pfam" id="PF02687"/>
    </source>
</evidence>
<dbReference type="EMBL" id="CP063849">
    <property type="protein sequence ID" value="QOY85777.1"/>
    <property type="molecule type" value="Genomic_DNA"/>
</dbReference>